<dbReference type="InterPro" id="IPR037883">
    <property type="entry name" value="Knr4/Smi1-like_sf"/>
</dbReference>
<dbReference type="SMART" id="SM00860">
    <property type="entry name" value="SMI1_KNR4"/>
    <property type="match status" value="1"/>
</dbReference>
<feature type="compositionally biased region" description="Low complexity" evidence="2">
    <location>
        <begin position="502"/>
        <end position="515"/>
    </location>
</feature>
<feature type="compositionally biased region" description="Polar residues" evidence="2">
    <location>
        <begin position="247"/>
        <end position="280"/>
    </location>
</feature>
<accession>A0ABP0AUY5</accession>
<feature type="compositionally biased region" description="Polar residues" evidence="2">
    <location>
        <begin position="47"/>
        <end position="56"/>
    </location>
</feature>
<protein>
    <submittedName>
        <fullName evidence="4">Cell wall assembly regulator</fullName>
    </submittedName>
</protein>
<feature type="region of interest" description="Disordered" evidence="2">
    <location>
        <begin position="399"/>
        <end position="461"/>
    </location>
</feature>
<dbReference type="EMBL" id="CAWUHC010000005">
    <property type="protein sequence ID" value="CAK7210944.1"/>
    <property type="molecule type" value="Genomic_DNA"/>
</dbReference>
<dbReference type="Pfam" id="PF09346">
    <property type="entry name" value="SMI1_KNR4"/>
    <property type="match status" value="1"/>
</dbReference>
<reference evidence="4 5" key="1">
    <citation type="submission" date="2024-01" db="EMBL/GenBank/DDBJ databases">
        <authorList>
            <person name="Allen C."/>
            <person name="Tagirdzhanova G."/>
        </authorList>
    </citation>
    <scope>NUCLEOTIDE SEQUENCE [LARGE SCALE GENOMIC DNA]</scope>
</reference>
<feature type="compositionally biased region" description="Polar residues" evidence="2">
    <location>
        <begin position="412"/>
        <end position="422"/>
    </location>
</feature>
<keyword evidence="5" id="KW-1185">Reference proteome</keyword>
<feature type="domain" description="Knr4/Smi1-like" evidence="3">
    <location>
        <begin position="150"/>
        <end position="351"/>
    </location>
</feature>
<evidence type="ECO:0000256" key="2">
    <source>
        <dbReference type="SAM" id="MobiDB-lite"/>
    </source>
</evidence>
<sequence length="558" mass="60578">MTSNDRHSNFNSPYRTGQHVPLNPENGQMSGLASVATASESRHDVSSPYSDYSTNPLDRVMSPTARPGAASPRIPQNNHAPYSPGARSESAKRQSQMGDGFEMQSPTGEIPMQSFQDGQPPAPPVSNSWRRIDNWAEEHYPELYDQLCEGCTNNDLNELEHILDCSLPNDVRESLQQHDGQERGGNPTGIIFGCMLLDCEEIVQERDNWRKVNSEYLSAAAAAAAAAARAPPPLKTVDSFGDGVGSATGSARSSVDNGEGSSRAPSIHSNSGNSSWRQELLSRQQSVPAGAIQRVYAHPAWIPLVRDWGGNNLAIDLAPGPRGQWGQVIMFGRDYDTKYVVARSWSAFLALVADDLSSGKWFIDEDTNELKLREFKSTRVEPPYFDILRWRMDQKYNRRANKRRSAAPGGANSPTATGSPYASPTEPHAADRGRPLQRLSINSPLASPSRPGYGNNKPSPLARVTEETSLPELNMVLPTNEEAETLVEVGTPRAPAPASKLSTVATVTESTEAETNGTIIETVNDENAPLPKSSKSAGKAKQATVETEAEDAMKTIEI</sequence>
<dbReference type="InterPro" id="IPR051873">
    <property type="entry name" value="KNR4/SMI1_regulator"/>
</dbReference>
<dbReference type="Proteomes" id="UP001642406">
    <property type="component" value="Unassembled WGS sequence"/>
</dbReference>
<name>A0ABP0AUY5_9PEZI</name>
<dbReference type="PANTHER" id="PTHR47432">
    <property type="entry name" value="CELL WALL ASSEMBLY REGULATOR SMI1"/>
    <property type="match status" value="1"/>
</dbReference>
<comment type="similarity">
    <text evidence="1">Belongs to the KNR4/SMI1 family.</text>
</comment>
<organism evidence="4 5">
    <name type="scientific">Sporothrix bragantina</name>
    <dbReference type="NCBI Taxonomy" id="671064"/>
    <lineage>
        <taxon>Eukaryota</taxon>
        <taxon>Fungi</taxon>
        <taxon>Dikarya</taxon>
        <taxon>Ascomycota</taxon>
        <taxon>Pezizomycotina</taxon>
        <taxon>Sordariomycetes</taxon>
        <taxon>Sordariomycetidae</taxon>
        <taxon>Ophiostomatales</taxon>
        <taxon>Ophiostomataceae</taxon>
        <taxon>Sporothrix</taxon>
    </lineage>
</organism>
<evidence type="ECO:0000313" key="5">
    <source>
        <dbReference type="Proteomes" id="UP001642406"/>
    </source>
</evidence>
<feature type="compositionally biased region" description="Polar residues" evidence="2">
    <location>
        <begin position="25"/>
        <end position="39"/>
    </location>
</feature>
<comment type="caution">
    <text evidence="4">The sequence shown here is derived from an EMBL/GenBank/DDBJ whole genome shotgun (WGS) entry which is preliminary data.</text>
</comment>
<evidence type="ECO:0000256" key="1">
    <source>
        <dbReference type="ARBA" id="ARBA00005303"/>
    </source>
</evidence>
<dbReference type="SUPFAM" id="SSF160631">
    <property type="entry name" value="SMI1/KNR4-like"/>
    <property type="match status" value="1"/>
</dbReference>
<feature type="region of interest" description="Disordered" evidence="2">
    <location>
        <begin position="239"/>
        <end position="280"/>
    </location>
</feature>
<gene>
    <name evidence="4" type="primary">SMI1</name>
    <name evidence="4" type="ORF">SBRCBS47491_000950</name>
</gene>
<feature type="region of interest" description="Disordered" evidence="2">
    <location>
        <begin position="488"/>
        <end position="558"/>
    </location>
</feature>
<dbReference type="PANTHER" id="PTHR47432:SF1">
    <property type="entry name" value="CELL WALL ASSEMBLY REGULATOR SMI1"/>
    <property type="match status" value="1"/>
</dbReference>
<dbReference type="PIRSF" id="PIRSF017023">
    <property type="entry name" value="KNR4"/>
    <property type="match status" value="1"/>
</dbReference>
<proteinExistence type="inferred from homology"/>
<dbReference type="InterPro" id="IPR009203">
    <property type="entry name" value="Knr4/Smi1"/>
</dbReference>
<feature type="compositionally biased region" description="Low complexity" evidence="2">
    <location>
        <begin position="532"/>
        <end position="543"/>
    </location>
</feature>
<feature type="region of interest" description="Disordered" evidence="2">
    <location>
        <begin position="1"/>
        <end position="125"/>
    </location>
</feature>
<evidence type="ECO:0000259" key="3">
    <source>
        <dbReference type="SMART" id="SM00860"/>
    </source>
</evidence>
<dbReference type="InterPro" id="IPR018958">
    <property type="entry name" value="Knr4/Smi1-like_dom"/>
</dbReference>
<evidence type="ECO:0000313" key="4">
    <source>
        <dbReference type="EMBL" id="CAK7210944.1"/>
    </source>
</evidence>